<protein>
    <submittedName>
        <fullName evidence="1">Uncharacterized protein</fullName>
    </submittedName>
</protein>
<gene>
    <name evidence="1" type="ORF">SeMB42_g05140</name>
    <name evidence="2" type="ORF">SeMB42_g05143</name>
</gene>
<dbReference type="Proteomes" id="UP000317494">
    <property type="component" value="Unassembled WGS sequence"/>
</dbReference>
<accession>A0A507CTA0</accession>
<dbReference type="VEuPathDB" id="FungiDB:SeMB42_g05143"/>
<dbReference type="SUPFAM" id="SSF48334">
    <property type="entry name" value="DNA repair protein MutS, domain III"/>
    <property type="match status" value="1"/>
</dbReference>
<dbReference type="VEuPathDB" id="FungiDB:SeMB42_g05140"/>
<sequence>MTRNTTHVPSTSYQAHSMALSNLKSNFETLAAVFARLPDLERTLSRIHTGGCKVTDFVKALEALDALLLKMKELARFPSNFKSKRLEKLKWFHDAFDHEQALNENKLEKGYFIRRVSRQAGSVLLTSNK</sequence>
<evidence type="ECO:0000313" key="1">
    <source>
        <dbReference type="EMBL" id="TPX42387.1"/>
    </source>
</evidence>
<dbReference type="EMBL" id="QEAN01000234">
    <property type="protein sequence ID" value="TPX42387.1"/>
    <property type="molecule type" value="Genomic_DNA"/>
</dbReference>
<proteinExistence type="predicted"/>
<evidence type="ECO:0000313" key="2">
    <source>
        <dbReference type="EMBL" id="TPX42390.1"/>
    </source>
</evidence>
<comment type="caution">
    <text evidence="1">The sequence shown here is derived from an EMBL/GenBank/DDBJ whole genome shotgun (WGS) entry which is preliminary data.</text>
</comment>
<name>A0A507CTA0_9FUNG</name>
<reference evidence="1 3" key="1">
    <citation type="journal article" date="2019" name="Sci. Rep.">
        <title>Comparative genomics of chytrid fungi reveal insights into the obligate biotrophic and pathogenic lifestyle of Synchytrium endobioticum.</title>
        <authorList>
            <person name="van de Vossenberg B.T.L.H."/>
            <person name="Warris S."/>
            <person name="Nguyen H.D.T."/>
            <person name="van Gent-Pelzer M.P.E."/>
            <person name="Joly D.L."/>
            <person name="van de Geest H.C."/>
            <person name="Bonants P.J.M."/>
            <person name="Smith D.S."/>
            <person name="Levesque C.A."/>
            <person name="van der Lee T.A.J."/>
        </authorList>
    </citation>
    <scope>NUCLEOTIDE SEQUENCE [LARGE SCALE GENOMIC DNA]</scope>
    <source>
        <strain evidence="1 3">MB42</strain>
    </source>
</reference>
<dbReference type="InterPro" id="IPR036187">
    <property type="entry name" value="DNA_mismatch_repair_MutS_sf"/>
</dbReference>
<dbReference type="EMBL" id="QEAN01000234">
    <property type="protein sequence ID" value="TPX42390.1"/>
    <property type="molecule type" value="Genomic_DNA"/>
</dbReference>
<evidence type="ECO:0000313" key="3">
    <source>
        <dbReference type="Proteomes" id="UP000317494"/>
    </source>
</evidence>
<dbReference type="AlphaFoldDB" id="A0A507CTA0"/>
<dbReference type="STRING" id="286115.A0A507CTA0"/>
<dbReference type="Gene3D" id="1.10.1420.10">
    <property type="match status" value="1"/>
</dbReference>
<organism evidence="1 3">
    <name type="scientific">Synchytrium endobioticum</name>
    <dbReference type="NCBI Taxonomy" id="286115"/>
    <lineage>
        <taxon>Eukaryota</taxon>
        <taxon>Fungi</taxon>
        <taxon>Fungi incertae sedis</taxon>
        <taxon>Chytridiomycota</taxon>
        <taxon>Chytridiomycota incertae sedis</taxon>
        <taxon>Chytridiomycetes</taxon>
        <taxon>Synchytriales</taxon>
        <taxon>Synchytriaceae</taxon>
        <taxon>Synchytrium</taxon>
    </lineage>
</organism>
<keyword evidence="3" id="KW-1185">Reference proteome</keyword>